<evidence type="ECO:0000313" key="2">
    <source>
        <dbReference type="Proteomes" id="UP000790833"/>
    </source>
</evidence>
<reference evidence="1" key="1">
    <citation type="submission" date="2021-03" db="EMBL/GenBank/DDBJ databases">
        <authorList>
            <person name="Palmer J.M."/>
        </authorList>
    </citation>
    <scope>NUCLEOTIDE SEQUENCE</scope>
    <source>
        <strain evidence="1">ARV_011</strain>
    </source>
</reference>
<dbReference type="RefSeq" id="XP_043051489.1">
    <property type="nucleotide sequence ID" value="XM_043193101.1"/>
</dbReference>
<dbReference type="Proteomes" id="UP000790833">
    <property type="component" value="Unassembled WGS sequence"/>
</dbReference>
<sequence length="184" mass="21214">MSVLYWLQSLFPKHIFNQQLLIYANKDTSGVDIGDDEQLEEPFEEPLVDDYESIHLMFFNEKAHISVQSEELKAENKLHKFSTTNSNVESCQSGEITLVFEPKHRIITANSQPVKAKTKNIKADQEETPSTIKIKEADIQIIRASSNESTQGGNIENSNQLYEPLYNFMSRSNYFYKIVPYIKE</sequence>
<protein>
    <submittedName>
        <fullName evidence="1">Uncharacterized protein</fullName>
    </submittedName>
</protein>
<dbReference type="EMBL" id="JAHMUF010000002">
    <property type="protein sequence ID" value="KAG7195944.1"/>
    <property type="molecule type" value="Genomic_DNA"/>
</dbReference>
<organism evidence="1 2">
    <name type="scientific">Scheffersomyces spartinae</name>
    <dbReference type="NCBI Taxonomy" id="45513"/>
    <lineage>
        <taxon>Eukaryota</taxon>
        <taxon>Fungi</taxon>
        <taxon>Dikarya</taxon>
        <taxon>Ascomycota</taxon>
        <taxon>Saccharomycotina</taxon>
        <taxon>Pichiomycetes</taxon>
        <taxon>Debaryomycetaceae</taxon>
        <taxon>Scheffersomyces</taxon>
    </lineage>
</organism>
<keyword evidence="2" id="KW-1185">Reference proteome</keyword>
<proteinExistence type="predicted"/>
<evidence type="ECO:0000313" key="1">
    <source>
        <dbReference type="EMBL" id="KAG7195944.1"/>
    </source>
</evidence>
<name>A0A9P7VDN9_9ASCO</name>
<dbReference type="AlphaFoldDB" id="A0A9P7VDN9"/>
<gene>
    <name evidence="1" type="ORF">KQ657_002330</name>
</gene>
<accession>A0A9P7VDN9</accession>
<comment type="caution">
    <text evidence="1">The sequence shown here is derived from an EMBL/GenBank/DDBJ whole genome shotgun (WGS) entry which is preliminary data.</text>
</comment>
<dbReference type="GeneID" id="66115704"/>